<dbReference type="PROSITE" id="PS50297">
    <property type="entry name" value="ANK_REP_REGION"/>
    <property type="match status" value="1"/>
</dbReference>
<dbReference type="SUPFAM" id="SSF48403">
    <property type="entry name" value="Ankyrin repeat"/>
    <property type="match status" value="1"/>
</dbReference>
<name>A0A061A594_ONCMY</name>
<evidence type="ECO:0000256" key="1">
    <source>
        <dbReference type="PROSITE-ProRule" id="PRU00023"/>
    </source>
</evidence>
<evidence type="ECO:0000313" key="3">
    <source>
        <dbReference type="Proteomes" id="UP000193380"/>
    </source>
</evidence>
<sequence length="183" mass="20468">MEDVDRCEEELIEYAIRESIRDLSIDRYSENGEDYVHVLFAHPVVRLSPLPDFVYPYLNSMPTASGDYLRIVTAIEQGDVYTLHELSGLQAFTERDSRGWLPLHRAAVQSQEQVLDQVLLASCDGTVDDVTAGGDTALILAAQEGLLENVRTLLRHGASPHKTNSLNESPLLLGTRSHIYIYI</sequence>
<gene>
    <name evidence="2" type="ORF">GSONMT00060345001</name>
</gene>
<dbReference type="PaxDb" id="8022-A0A061A594"/>
<dbReference type="Gene3D" id="1.25.40.20">
    <property type="entry name" value="Ankyrin repeat-containing domain"/>
    <property type="match status" value="1"/>
</dbReference>
<proteinExistence type="predicted"/>
<dbReference type="STRING" id="8022.A0A061A594"/>
<dbReference type="SMART" id="SM00248">
    <property type="entry name" value="ANK"/>
    <property type="match status" value="2"/>
</dbReference>
<accession>A0A061A594</accession>
<dbReference type="Proteomes" id="UP000193380">
    <property type="component" value="Unassembled WGS sequence"/>
</dbReference>
<organism evidence="2 3">
    <name type="scientific">Oncorhynchus mykiss</name>
    <name type="common">Rainbow trout</name>
    <name type="synonym">Salmo gairdneri</name>
    <dbReference type="NCBI Taxonomy" id="8022"/>
    <lineage>
        <taxon>Eukaryota</taxon>
        <taxon>Metazoa</taxon>
        <taxon>Chordata</taxon>
        <taxon>Craniata</taxon>
        <taxon>Vertebrata</taxon>
        <taxon>Euteleostomi</taxon>
        <taxon>Actinopterygii</taxon>
        <taxon>Neopterygii</taxon>
        <taxon>Teleostei</taxon>
        <taxon>Protacanthopterygii</taxon>
        <taxon>Salmoniformes</taxon>
        <taxon>Salmonidae</taxon>
        <taxon>Salmoninae</taxon>
        <taxon>Oncorhynchus</taxon>
    </lineage>
</organism>
<dbReference type="Pfam" id="PF12796">
    <property type="entry name" value="Ank_2"/>
    <property type="match status" value="1"/>
</dbReference>
<dbReference type="InterPro" id="IPR002110">
    <property type="entry name" value="Ankyrin_rpt"/>
</dbReference>
<protein>
    <submittedName>
        <fullName evidence="2">Uncharacterized protein</fullName>
    </submittedName>
</protein>
<feature type="repeat" description="ANK" evidence="1">
    <location>
        <begin position="133"/>
        <end position="165"/>
    </location>
</feature>
<dbReference type="EMBL" id="FR973820">
    <property type="protein sequence ID" value="CDR18005.1"/>
    <property type="molecule type" value="Genomic_DNA"/>
</dbReference>
<dbReference type="AlphaFoldDB" id="A0A061A594"/>
<dbReference type="PROSITE" id="PS50088">
    <property type="entry name" value="ANK_REPEAT"/>
    <property type="match status" value="1"/>
</dbReference>
<keyword evidence="1" id="KW-0040">ANK repeat</keyword>
<dbReference type="InterPro" id="IPR036770">
    <property type="entry name" value="Ankyrin_rpt-contain_sf"/>
</dbReference>
<reference evidence="2" key="2">
    <citation type="submission" date="2014-03" db="EMBL/GenBank/DDBJ databases">
        <authorList>
            <person name="Genoscope - CEA"/>
        </authorList>
    </citation>
    <scope>NUCLEOTIDE SEQUENCE</scope>
</reference>
<reference evidence="2" key="1">
    <citation type="journal article" date="2014" name="Nat. Commun.">
        <title>The rainbow trout genome provides novel insights into evolution after whole-genome duplication in vertebrates.</title>
        <authorList>
            <person name="Berthelot C."/>
            <person name="Brunet F."/>
            <person name="Chalopin D."/>
            <person name="Juanchich A."/>
            <person name="Bernard M."/>
            <person name="Noel B."/>
            <person name="Bento P."/>
            <person name="Da Silva C."/>
            <person name="Labadie K."/>
            <person name="Alberti A."/>
            <person name="Aury J.M."/>
            <person name="Louis A."/>
            <person name="Dehais P."/>
            <person name="Bardou P."/>
            <person name="Montfort J."/>
            <person name="Klopp C."/>
            <person name="Cabau C."/>
            <person name="Gaspin C."/>
            <person name="Thorgaard G.H."/>
            <person name="Boussaha M."/>
            <person name="Quillet E."/>
            <person name="Guyomard R."/>
            <person name="Galiana D."/>
            <person name="Bobe J."/>
            <person name="Volff J.N."/>
            <person name="Genet C."/>
            <person name="Wincker P."/>
            <person name="Jaillon O."/>
            <person name="Roest Crollius H."/>
            <person name="Guiguen Y."/>
        </authorList>
    </citation>
    <scope>NUCLEOTIDE SEQUENCE [LARGE SCALE GENOMIC DNA]</scope>
</reference>
<evidence type="ECO:0000313" key="2">
    <source>
        <dbReference type="EMBL" id="CDR18005.1"/>
    </source>
</evidence>